<comment type="caution">
    <text evidence="1">The sequence shown here is derived from an EMBL/GenBank/DDBJ whole genome shotgun (WGS) entry which is preliminary data.</text>
</comment>
<dbReference type="SUPFAM" id="SSF52833">
    <property type="entry name" value="Thioredoxin-like"/>
    <property type="match status" value="1"/>
</dbReference>
<dbReference type="AlphaFoldDB" id="A0A507FB69"/>
<protein>
    <recommendedName>
        <fullName evidence="3">Ribosomal protein/NADH dehydrogenase domain-containing protein</fullName>
    </recommendedName>
</protein>
<accession>A0A507FB69</accession>
<proteinExistence type="predicted"/>
<dbReference type="GO" id="GO:0003735">
    <property type="term" value="F:structural constituent of ribosome"/>
    <property type="evidence" value="ECO:0007669"/>
    <property type="project" value="InterPro"/>
</dbReference>
<keyword evidence="2" id="KW-1185">Reference proteome</keyword>
<dbReference type="InterPro" id="IPR036249">
    <property type="entry name" value="Thioredoxin-like_sf"/>
</dbReference>
<dbReference type="GO" id="GO:0005762">
    <property type="term" value="C:mitochondrial large ribosomal subunit"/>
    <property type="evidence" value="ECO:0007669"/>
    <property type="project" value="TreeGrafter"/>
</dbReference>
<sequence>MQRAAKKLITQLQNAGLAKHILPKKDLTSKFANGNMGTFVPPIQKLTIVYNHPGAGHGGDSRGMVDFIHTQLAKLAARRPYVEFEVVQRPSAPAELQALYVNGGLKRHVCYRLTPADILKHAEYLCDTSAASNVPKLIENEESTAVIAEAGEKAPWVRTRKTPRGSGNEARKINLKMTDHLDFKPSYWKHVKATDWKTVGRPTDRKFTWPVLHVGPNPPPVWSPFSAERTFKP</sequence>
<dbReference type="STRING" id="246404.A0A507FB69"/>
<dbReference type="Gene3D" id="3.40.30.10">
    <property type="entry name" value="Glutaredoxin"/>
    <property type="match status" value="1"/>
</dbReference>
<dbReference type="Proteomes" id="UP000320333">
    <property type="component" value="Unassembled WGS sequence"/>
</dbReference>
<gene>
    <name evidence="1" type="ORF">CcCBS67573_g05219</name>
</gene>
<dbReference type="OrthoDB" id="88at2759"/>
<evidence type="ECO:0000313" key="2">
    <source>
        <dbReference type="Proteomes" id="UP000320333"/>
    </source>
</evidence>
<dbReference type="PANTHER" id="PTHR21396">
    <property type="entry name" value="39S RIBOSOMAL PROTEIN L43"/>
    <property type="match status" value="1"/>
</dbReference>
<dbReference type="EMBL" id="QEAP01000181">
    <property type="protein sequence ID" value="TPX73513.1"/>
    <property type="molecule type" value="Genomic_DNA"/>
</dbReference>
<evidence type="ECO:0000313" key="1">
    <source>
        <dbReference type="EMBL" id="TPX73513.1"/>
    </source>
</evidence>
<evidence type="ECO:0008006" key="3">
    <source>
        <dbReference type="Google" id="ProtNLM"/>
    </source>
</evidence>
<reference evidence="1 2" key="1">
    <citation type="journal article" date="2019" name="Sci. Rep.">
        <title>Comparative genomics of chytrid fungi reveal insights into the obligate biotrophic and pathogenic lifestyle of Synchytrium endobioticum.</title>
        <authorList>
            <person name="van de Vossenberg B.T.L.H."/>
            <person name="Warris S."/>
            <person name="Nguyen H.D.T."/>
            <person name="van Gent-Pelzer M.P.E."/>
            <person name="Joly D.L."/>
            <person name="van de Geest H.C."/>
            <person name="Bonants P.J.M."/>
            <person name="Smith D.S."/>
            <person name="Levesque C.A."/>
            <person name="van der Lee T.A.J."/>
        </authorList>
    </citation>
    <scope>NUCLEOTIDE SEQUENCE [LARGE SCALE GENOMIC DNA]</scope>
    <source>
        <strain evidence="1 2">CBS 675.73</strain>
    </source>
</reference>
<organism evidence="1 2">
    <name type="scientific">Chytriomyces confervae</name>
    <dbReference type="NCBI Taxonomy" id="246404"/>
    <lineage>
        <taxon>Eukaryota</taxon>
        <taxon>Fungi</taxon>
        <taxon>Fungi incertae sedis</taxon>
        <taxon>Chytridiomycota</taxon>
        <taxon>Chytridiomycota incertae sedis</taxon>
        <taxon>Chytridiomycetes</taxon>
        <taxon>Chytridiales</taxon>
        <taxon>Chytriomycetaceae</taxon>
        <taxon>Chytriomyces</taxon>
    </lineage>
</organism>
<dbReference type="GO" id="GO:0032543">
    <property type="term" value="P:mitochondrial translation"/>
    <property type="evidence" value="ECO:0007669"/>
    <property type="project" value="InterPro"/>
</dbReference>
<dbReference type="PANTHER" id="PTHR21396:SF2">
    <property type="entry name" value="LARGE RIBOSOMAL SUBUNIT PROTEIN ML43"/>
    <property type="match status" value="1"/>
</dbReference>
<name>A0A507FB69_9FUNG</name>
<dbReference type="InterPro" id="IPR039927">
    <property type="entry name" value="Ribosomal_mL43"/>
</dbReference>